<reference evidence="2 3" key="1">
    <citation type="submission" date="2016-11" db="EMBL/GenBank/DDBJ databases">
        <title>Trade-off between light-utilization and light-protection in marine flavobacteria.</title>
        <authorList>
            <person name="Kumagai Y."/>
        </authorList>
    </citation>
    <scope>NUCLEOTIDE SEQUENCE [LARGE SCALE GENOMIC DNA]</scope>
    <source>
        <strain evidence="2 3">JCM 17109</strain>
    </source>
</reference>
<sequence length="300" mass="34529">MLSRFFSTSQPFHYLMGMLLLSLGSLLLLVFMESQWKWEFLIYAIFLPLSLLLVQFIIVKNELTGQNSFGFFATTMLLLTMVIAGVSWQMILCLFLLLLSLRRLLSLKKGTESIRKIFDGSFWISIAILVNPLMVVFIIVVFVAVFLFARNKWNHWVIPFLAMACVGLLTYTAEVYMDYELLSSLWDPALYDLSFLWNVWAPIKTMYWLLALAGVIGLLIYIIKLVDIQQRVRPRFSVLVFSGICALAVTILLQSYFIILLVPALSIFLVRSIEVIRHKIGRELLFILPVLLMVLALLLR</sequence>
<evidence type="ECO:0000313" key="3">
    <source>
        <dbReference type="Proteomes" id="UP000239532"/>
    </source>
</evidence>
<dbReference type="RefSeq" id="WP_146126765.1">
    <property type="nucleotide sequence ID" value="NZ_MQUC01000003.1"/>
</dbReference>
<feature type="transmembrane region" description="Helical" evidence="1">
    <location>
        <begin position="40"/>
        <end position="59"/>
    </location>
</feature>
<evidence type="ECO:0000313" key="2">
    <source>
        <dbReference type="EMBL" id="PRP67791.1"/>
    </source>
</evidence>
<feature type="transmembrane region" description="Helical" evidence="1">
    <location>
        <begin position="155"/>
        <end position="173"/>
    </location>
</feature>
<feature type="transmembrane region" description="Helical" evidence="1">
    <location>
        <begin position="238"/>
        <end position="268"/>
    </location>
</feature>
<gene>
    <name evidence="2" type="ORF">BST86_12155</name>
</gene>
<feature type="transmembrane region" description="Helical" evidence="1">
    <location>
        <begin position="71"/>
        <end position="101"/>
    </location>
</feature>
<keyword evidence="1" id="KW-0812">Transmembrane</keyword>
<proteinExistence type="predicted"/>
<keyword evidence="1" id="KW-0472">Membrane</keyword>
<organism evidence="2 3">
    <name type="scientific">Nonlabens agnitus</name>
    <dbReference type="NCBI Taxonomy" id="870484"/>
    <lineage>
        <taxon>Bacteria</taxon>
        <taxon>Pseudomonadati</taxon>
        <taxon>Bacteroidota</taxon>
        <taxon>Flavobacteriia</taxon>
        <taxon>Flavobacteriales</taxon>
        <taxon>Flavobacteriaceae</taxon>
        <taxon>Nonlabens</taxon>
    </lineage>
</organism>
<feature type="transmembrane region" description="Helical" evidence="1">
    <location>
        <begin position="280"/>
        <end position="299"/>
    </location>
</feature>
<keyword evidence="1" id="KW-1133">Transmembrane helix</keyword>
<feature type="transmembrane region" description="Helical" evidence="1">
    <location>
        <begin position="207"/>
        <end position="226"/>
    </location>
</feature>
<feature type="transmembrane region" description="Helical" evidence="1">
    <location>
        <begin position="122"/>
        <end position="149"/>
    </location>
</feature>
<name>A0A2S9WWH6_9FLAO</name>
<dbReference type="EMBL" id="MQUC01000003">
    <property type="protein sequence ID" value="PRP67791.1"/>
    <property type="molecule type" value="Genomic_DNA"/>
</dbReference>
<evidence type="ECO:0000256" key="1">
    <source>
        <dbReference type="SAM" id="Phobius"/>
    </source>
</evidence>
<keyword evidence="3" id="KW-1185">Reference proteome</keyword>
<dbReference type="Proteomes" id="UP000239532">
    <property type="component" value="Unassembled WGS sequence"/>
</dbReference>
<protein>
    <submittedName>
        <fullName evidence="2">Uncharacterized protein</fullName>
    </submittedName>
</protein>
<dbReference type="AlphaFoldDB" id="A0A2S9WWH6"/>
<comment type="caution">
    <text evidence="2">The sequence shown here is derived from an EMBL/GenBank/DDBJ whole genome shotgun (WGS) entry which is preliminary data.</text>
</comment>
<dbReference type="OrthoDB" id="1439867at2"/>
<accession>A0A2S9WWH6</accession>
<feature type="transmembrane region" description="Helical" evidence="1">
    <location>
        <begin position="12"/>
        <end position="31"/>
    </location>
</feature>